<sequence length="503" mass="54357">MSPVQIPPTPPNGLNGHVQPLTAPVSSINSLSFSTRALHIGSEPSLSASNGVVPELSLSTTYQQSKVGQHRGYEYSRSDNPTRRALERQLASLEGNADRLLEENLVAEGLNEGWEAGSAAVAFASGSAATATVISGLASRGGHIVSVGDVYGGTSRYMLKVAQELQGTTTSFVDLSYQLDQARQVLKGETEEQKREQDERDDEELSERLEGAIREDTKVIWVETPTNPMLSLVPIALIARVAKKHGIPLVVDNTFSNPYYQNPLTLGASVVVHSATKYLGGHSDVLGGVIVTPIPSLLSRFRFLQNANGNVPSPFDCWLLIRSLKTLTIRSREHGLNALRVARWLQEVGVPAGLVRDVRYPGLKRAIESKGERRERELAWEQLSAEAKKWIVKQGFSAESEGGFPSGGMVSFHILSEEEGSQTNSAAAERFLEGLELFALAESLGGVESLAELPLKMTHGGVAPERRAQLGINGELIRLSVGIEDGDDLVADVERSLRAAIEL</sequence>
<keyword evidence="10" id="KW-0808">Transferase</keyword>
<dbReference type="EMBL" id="MCGR01000011">
    <property type="protein sequence ID" value="ORY88248.1"/>
    <property type="molecule type" value="Genomic_DNA"/>
</dbReference>
<dbReference type="EC" id="4.4.1.1" evidence="4"/>
<feature type="compositionally biased region" description="Basic and acidic residues" evidence="9">
    <location>
        <begin position="186"/>
        <end position="198"/>
    </location>
</feature>
<dbReference type="InterPro" id="IPR000277">
    <property type="entry name" value="Cys/Met-Metab_PyrdxlP-dep_enz"/>
</dbReference>
<evidence type="ECO:0000256" key="4">
    <source>
        <dbReference type="ARBA" id="ARBA00012085"/>
    </source>
</evidence>
<gene>
    <name evidence="10" type="ORF">BCR35DRAFT_301771</name>
</gene>
<dbReference type="OrthoDB" id="3512640at2759"/>
<feature type="region of interest" description="Disordered" evidence="9">
    <location>
        <begin position="186"/>
        <end position="209"/>
    </location>
</feature>
<dbReference type="Pfam" id="PF01053">
    <property type="entry name" value="Cys_Met_Meta_PP"/>
    <property type="match status" value="4"/>
</dbReference>
<dbReference type="GO" id="GO:0005737">
    <property type="term" value="C:cytoplasm"/>
    <property type="evidence" value="ECO:0007669"/>
    <property type="project" value="TreeGrafter"/>
</dbReference>
<evidence type="ECO:0000313" key="11">
    <source>
        <dbReference type="Proteomes" id="UP000193467"/>
    </source>
</evidence>
<keyword evidence="6" id="KW-0198">Cysteine biosynthesis</keyword>
<keyword evidence="6" id="KW-0028">Amino-acid biosynthesis</keyword>
<dbReference type="GO" id="GO:0019346">
    <property type="term" value="P:transsulfuration"/>
    <property type="evidence" value="ECO:0007669"/>
    <property type="project" value="InterPro"/>
</dbReference>
<evidence type="ECO:0000256" key="5">
    <source>
        <dbReference type="ARBA" id="ARBA00022898"/>
    </source>
</evidence>
<dbReference type="InterPro" id="IPR015421">
    <property type="entry name" value="PyrdxlP-dep_Trfase_major"/>
</dbReference>
<dbReference type="GO" id="GO:0016740">
    <property type="term" value="F:transferase activity"/>
    <property type="evidence" value="ECO:0007669"/>
    <property type="project" value="UniProtKB-KW"/>
</dbReference>
<comment type="pathway">
    <text evidence="2">Amino-acid biosynthesis; L-cysteine biosynthesis; L-cysteine from L-homocysteine and L-serine: step 2/2.</text>
</comment>
<dbReference type="Gene3D" id="3.40.640.10">
    <property type="entry name" value="Type I PLP-dependent aspartate aminotransferase-like (Major domain)"/>
    <property type="match status" value="1"/>
</dbReference>
<dbReference type="InParanoid" id="A0A1Y2FYH4"/>
<evidence type="ECO:0000256" key="1">
    <source>
        <dbReference type="ARBA" id="ARBA00001933"/>
    </source>
</evidence>
<dbReference type="GO" id="GO:0004123">
    <property type="term" value="F:cystathionine gamma-lyase activity"/>
    <property type="evidence" value="ECO:0007669"/>
    <property type="project" value="TreeGrafter"/>
</dbReference>
<dbReference type="PANTHER" id="PTHR11808">
    <property type="entry name" value="TRANS-SULFURATION ENZYME FAMILY MEMBER"/>
    <property type="match status" value="1"/>
</dbReference>
<name>A0A1Y2FYH4_9BASI</name>
<dbReference type="PANTHER" id="PTHR11808:SF15">
    <property type="entry name" value="CYSTATHIONINE GAMMA-LYASE"/>
    <property type="match status" value="1"/>
</dbReference>
<dbReference type="CDD" id="cd00614">
    <property type="entry name" value="CGS_like"/>
    <property type="match status" value="1"/>
</dbReference>
<evidence type="ECO:0000256" key="2">
    <source>
        <dbReference type="ARBA" id="ARBA00005038"/>
    </source>
</evidence>
<evidence type="ECO:0000256" key="9">
    <source>
        <dbReference type="SAM" id="MobiDB-lite"/>
    </source>
</evidence>
<evidence type="ECO:0000256" key="8">
    <source>
        <dbReference type="RuleBase" id="RU362118"/>
    </source>
</evidence>
<dbReference type="AlphaFoldDB" id="A0A1Y2FYH4"/>
<dbReference type="GO" id="GO:0019343">
    <property type="term" value="P:cysteine biosynthetic process via cystathionine"/>
    <property type="evidence" value="ECO:0007669"/>
    <property type="project" value="TreeGrafter"/>
</dbReference>
<reference evidence="10 11" key="1">
    <citation type="submission" date="2016-07" db="EMBL/GenBank/DDBJ databases">
        <title>Pervasive Adenine N6-methylation of Active Genes in Fungi.</title>
        <authorList>
            <consortium name="DOE Joint Genome Institute"/>
            <person name="Mondo S.J."/>
            <person name="Dannebaum R.O."/>
            <person name="Kuo R.C."/>
            <person name="Labutti K."/>
            <person name="Haridas S."/>
            <person name="Kuo A."/>
            <person name="Salamov A."/>
            <person name="Ahrendt S.R."/>
            <person name="Lipzen A."/>
            <person name="Sullivan W."/>
            <person name="Andreopoulos W.B."/>
            <person name="Clum A."/>
            <person name="Lindquist E."/>
            <person name="Daum C."/>
            <person name="Ramamoorthy G.K."/>
            <person name="Gryganskyi A."/>
            <person name="Culley D."/>
            <person name="Magnuson J.K."/>
            <person name="James T.Y."/>
            <person name="O'Malley M.A."/>
            <person name="Stajich J.E."/>
            <person name="Spatafora J.W."/>
            <person name="Visel A."/>
            <person name="Grigoriev I.V."/>
        </authorList>
    </citation>
    <scope>NUCLEOTIDE SEQUENCE [LARGE SCALE GENOMIC DNA]</scope>
    <source>
        <strain evidence="10 11">62-1032</strain>
    </source>
</reference>
<dbReference type="SUPFAM" id="SSF53383">
    <property type="entry name" value="PLP-dependent transferases"/>
    <property type="match status" value="1"/>
</dbReference>
<organism evidence="10 11">
    <name type="scientific">Leucosporidium creatinivorum</name>
    <dbReference type="NCBI Taxonomy" id="106004"/>
    <lineage>
        <taxon>Eukaryota</taxon>
        <taxon>Fungi</taxon>
        <taxon>Dikarya</taxon>
        <taxon>Basidiomycota</taxon>
        <taxon>Pucciniomycotina</taxon>
        <taxon>Microbotryomycetes</taxon>
        <taxon>Leucosporidiales</taxon>
        <taxon>Leucosporidium</taxon>
    </lineage>
</organism>
<proteinExistence type="inferred from homology"/>
<dbReference type="Gene3D" id="3.90.1150.10">
    <property type="entry name" value="Aspartate Aminotransferase, domain 1"/>
    <property type="match status" value="1"/>
</dbReference>
<comment type="cofactor">
    <cofactor evidence="1 8">
        <name>pyridoxal 5'-phosphate</name>
        <dbReference type="ChEBI" id="CHEBI:597326"/>
    </cofactor>
</comment>
<evidence type="ECO:0000256" key="3">
    <source>
        <dbReference type="ARBA" id="ARBA00009077"/>
    </source>
</evidence>
<dbReference type="Proteomes" id="UP000193467">
    <property type="component" value="Unassembled WGS sequence"/>
</dbReference>
<keyword evidence="5 8" id="KW-0663">Pyridoxal phosphate</keyword>
<evidence type="ECO:0000313" key="10">
    <source>
        <dbReference type="EMBL" id="ORY88248.1"/>
    </source>
</evidence>
<keyword evidence="11" id="KW-1185">Reference proteome</keyword>
<comment type="caution">
    <text evidence="10">The sequence shown here is derived from an EMBL/GenBank/DDBJ whole genome shotgun (WGS) entry which is preliminary data.</text>
</comment>
<evidence type="ECO:0000256" key="7">
    <source>
        <dbReference type="ARBA" id="ARBA00029853"/>
    </source>
</evidence>
<dbReference type="InterPro" id="IPR015424">
    <property type="entry name" value="PyrdxlP-dep_Trfase"/>
</dbReference>
<dbReference type="InterPro" id="IPR015422">
    <property type="entry name" value="PyrdxlP-dep_Trfase_small"/>
</dbReference>
<evidence type="ECO:0000256" key="6">
    <source>
        <dbReference type="ARBA" id="ARBA00023192"/>
    </source>
</evidence>
<dbReference type="STRING" id="106004.A0A1Y2FYH4"/>
<protein>
    <recommendedName>
        <fullName evidence="4">cystathionine gamma-lyase</fullName>
        <ecNumber evidence="4">4.4.1.1</ecNumber>
    </recommendedName>
    <alternativeName>
        <fullName evidence="7">Gamma-cystathionase</fullName>
    </alternativeName>
</protein>
<comment type="similarity">
    <text evidence="3 8">Belongs to the trans-sulfuration enzymes family.</text>
</comment>
<dbReference type="GO" id="GO:0030170">
    <property type="term" value="F:pyridoxal phosphate binding"/>
    <property type="evidence" value="ECO:0007669"/>
    <property type="project" value="InterPro"/>
</dbReference>
<accession>A0A1Y2FYH4</accession>